<name>A0A6J7XLG7_9CAUD</name>
<keyword evidence="1" id="KW-0812">Transmembrane</keyword>
<protein>
    <submittedName>
        <fullName evidence="2">Uncharacterized protein</fullName>
    </submittedName>
</protein>
<evidence type="ECO:0000313" key="2">
    <source>
        <dbReference type="EMBL" id="CAB5238159.1"/>
    </source>
</evidence>
<gene>
    <name evidence="2" type="ORF">UFOVP144_8</name>
</gene>
<evidence type="ECO:0000256" key="1">
    <source>
        <dbReference type="SAM" id="Phobius"/>
    </source>
</evidence>
<reference evidence="2" key="1">
    <citation type="submission" date="2020-05" db="EMBL/GenBank/DDBJ databases">
        <authorList>
            <person name="Chiriac C."/>
            <person name="Salcher M."/>
            <person name="Ghai R."/>
            <person name="Kavagutti S V."/>
        </authorList>
    </citation>
    <scope>NUCLEOTIDE SEQUENCE</scope>
</reference>
<keyword evidence="1" id="KW-1133">Transmembrane helix</keyword>
<organism evidence="2">
    <name type="scientific">uncultured Caudovirales phage</name>
    <dbReference type="NCBI Taxonomy" id="2100421"/>
    <lineage>
        <taxon>Viruses</taxon>
        <taxon>Duplodnaviria</taxon>
        <taxon>Heunggongvirae</taxon>
        <taxon>Uroviricota</taxon>
        <taxon>Caudoviricetes</taxon>
        <taxon>Peduoviridae</taxon>
        <taxon>Maltschvirus</taxon>
        <taxon>Maltschvirus maltsch</taxon>
    </lineage>
</organism>
<keyword evidence="1" id="KW-0472">Membrane</keyword>
<sequence>MSPTPPPSNEEYASLIKDGTIAAALGAAGMVSRMLLSPEPLTLGWIVRRLLASGLVSIFAGFALQDHITSLSLRYACIGLAGASAPELLDAGIAWAKNKANAEVSKTKPNGKRKRK</sequence>
<feature type="transmembrane region" description="Helical" evidence="1">
    <location>
        <begin position="43"/>
        <end position="64"/>
    </location>
</feature>
<accession>A0A6J7XLG7</accession>
<dbReference type="EMBL" id="LR798451">
    <property type="protein sequence ID" value="CAB5238159.1"/>
    <property type="molecule type" value="Genomic_DNA"/>
</dbReference>
<proteinExistence type="predicted"/>